<evidence type="ECO:0000313" key="1">
    <source>
        <dbReference type="EMBL" id="ESP86854.1"/>
    </source>
</evidence>
<protein>
    <submittedName>
        <fullName evidence="1">Uncharacterized protein</fullName>
    </submittedName>
</protein>
<keyword evidence="2" id="KW-1185">Reference proteome</keyword>
<name>V4HGD7_9EURY</name>
<dbReference type="AlphaFoldDB" id="V4HGD7"/>
<accession>V4HGD7</accession>
<evidence type="ECO:0000313" key="2">
    <source>
        <dbReference type="Proteomes" id="UP000017840"/>
    </source>
</evidence>
<comment type="caution">
    <text evidence="1">The sequence shown here is derived from an EMBL/GenBank/DDBJ whole genome shotgun (WGS) entry which is preliminary data.</text>
</comment>
<proteinExistence type="predicted"/>
<organism evidence="1 2">
    <name type="scientific">Candidatus Halobonum tyrrellensis G22</name>
    <dbReference type="NCBI Taxonomy" id="1324957"/>
    <lineage>
        <taxon>Archaea</taxon>
        <taxon>Methanobacteriati</taxon>
        <taxon>Methanobacteriota</taxon>
        <taxon>Stenosarchaea group</taxon>
        <taxon>Halobacteria</taxon>
        <taxon>Halobacteriales</taxon>
        <taxon>Haloferacaceae</taxon>
        <taxon>Candidatus Halobonum</taxon>
    </lineage>
</organism>
<dbReference type="Proteomes" id="UP000017840">
    <property type="component" value="Unassembled WGS sequence"/>
</dbReference>
<sequence>MLAITTRTFGDVRSQQLRDAVEIIVVVITPVFYVGKCEFVSVSREHTHERCFIEISRRIVECRPSIRDVFECFVNRRV</sequence>
<gene>
    <name evidence="1" type="ORF">K933_17262</name>
</gene>
<dbReference type="EMBL" id="ASGZ01000070">
    <property type="protein sequence ID" value="ESP86854.1"/>
    <property type="molecule type" value="Genomic_DNA"/>
</dbReference>
<reference evidence="1 2" key="1">
    <citation type="journal article" date="2013" name="Genome Announc.">
        <title>Draft Genome Sequence of 'Candidatus Halobonum tyrrellensis' Strain G22, Isolated from the Hypersaline Waters of Lake Tyrrell, Australia.</title>
        <authorList>
            <person name="Ugalde J.A."/>
            <person name="Narasingarao P."/>
            <person name="Kuo S."/>
            <person name="Podell S."/>
            <person name="Allen E.E."/>
        </authorList>
    </citation>
    <scope>NUCLEOTIDE SEQUENCE [LARGE SCALE GENOMIC DNA]</scope>
    <source>
        <strain evidence="1 2">G22</strain>
    </source>
</reference>